<feature type="domain" description="Copper amine oxidase catalytic" evidence="11">
    <location>
        <begin position="244"/>
        <end position="650"/>
    </location>
</feature>
<proteinExistence type="inferred from homology"/>
<evidence type="ECO:0000259" key="12">
    <source>
        <dbReference type="Pfam" id="PF02727"/>
    </source>
</evidence>
<evidence type="ECO:0000256" key="4">
    <source>
        <dbReference type="ARBA" id="ARBA00022772"/>
    </source>
</evidence>
<dbReference type="Pfam" id="PF01179">
    <property type="entry name" value="Cu_amine_oxid"/>
    <property type="match status" value="1"/>
</dbReference>
<feature type="compositionally biased region" description="Basic and acidic residues" evidence="10">
    <location>
        <begin position="216"/>
        <end position="231"/>
    </location>
</feature>
<dbReference type="Gene3D" id="3.10.450.40">
    <property type="match status" value="2"/>
</dbReference>
<evidence type="ECO:0000256" key="9">
    <source>
        <dbReference type="RuleBase" id="RU000672"/>
    </source>
</evidence>
<evidence type="ECO:0000313" key="13">
    <source>
        <dbReference type="EMBL" id="RDW78383.1"/>
    </source>
</evidence>
<dbReference type="GO" id="GO:0009308">
    <property type="term" value="P:amine metabolic process"/>
    <property type="evidence" value="ECO:0007669"/>
    <property type="project" value="UniProtKB-UniRule"/>
</dbReference>
<evidence type="ECO:0000256" key="1">
    <source>
        <dbReference type="ARBA" id="ARBA00001935"/>
    </source>
</evidence>
<evidence type="ECO:0000256" key="8">
    <source>
        <dbReference type="PIRSR" id="PIRSR600269-51"/>
    </source>
</evidence>
<dbReference type="InterPro" id="IPR015800">
    <property type="entry name" value="Cu_amine_oxidase_N2"/>
</dbReference>
<dbReference type="PROSITE" id="PS01164">
    <property type="entry name" value="COPPER_AMINE_OXID_1"/>
    <property type="match status" value="1"/>
</dbReference>
<dbReference type="SUPFAM" id="SSF54416">
    <property type="entry name" value="Amine oxidase N-terminal region"/>
    <property type="match status" value="2"/>
</dbReference>
<reference evidence="13 14" key="1">
    <citation type="journal article" date="2018" name="IMA Fungus">
        <title>IMA Genome-F 9: Draft genome sequence of Annulohypoxylon stygium, Aspergillus mulundensis, Berkeleyomyces basicola (syn. Thielaviopsis basicola), Ceratocystis smalleyi, two Cercospora beticola strains, Coleophoma cylindrospora, Fusarium fracticaudum, Phialophora cf. hyalina, and Morchella septimelata.</title>
        <authorList>
            <person name="Wingfield B.D."/>
            <person name="Bills G.F."/>
            <person name="Dong Y."/>
            <person name="Huang W."/>
            <person name="Nel W.J."/>
            <person name="Swalarsk-Parry B.S."/>
            <person name="Vaghefi N."/>
            <person name="Wilken P.M."/>
            <person name="An Z."/>
            <person name="de Beer Z.W."/>
            <person name="De Vos L."/>
            <person name="Chen L."/>
            <person name="Duong T.A."/>
            <person name="Gao Y."/>
            <person name="Hammerbacher A."/>
            <person name="Kikkert J.R."/>
            <person name="Li Y."/>
            <person name="Li H."/>
            <person name="Li K."/>
            <person name="Li Q."/>
            <person name="Liu X."/>
            <person name="Ma X."/>
            <person name="Naidoo K."/>
            <person name="Pethybridge S.J."/>
            <person name="Sun J."/>
            <person name="Steenkamp E.T."/>
            <person name="van der Nest M.A."/>
            <person name="van Wyk S."/>
            <person name="Wingfield M.J."/>
            <person name="Xiong C."/>
            <person name="Yue Q."/>
            <person name="Zhang X."/>
        </authorList>
    </citation>
    <scope>NUCLEOTIDE SEQUENCE [LARGE SCALE GENOMIC DNA]</scope>
    <source>
        <strain evidence="13 14">BP5796</strain>
    </source>
</reference>
<accession>A0A3D8RWF2</accession>
<evidence type="ECO:0000256" key="10">
    <source>
        <dbReference type="SAM" id="MobiDB-lite"/>
    </source>
</evidence>
<dbReference type="GO" id="GO:0008131">
    <property type="term" value="F:primary methylamine oxidase activity"/>
    <property type="evidence" value="ECO:0007669"/>
    <property type="project" value="InterPro"/>
</dbReference>
<comment type="cofactor">
    <cofactor evidence="9">
        <name>Cu cation</name>
        <dbReference type="ChEBI" id="CHEBI:23378"/>
    </cofactor>
    <text evidence="9">Contains 1 topaquinone per subunit.</text>
</comment>
<dbReference type="InterPro" id="IPR000269">
    <property type="entry name" value="Cu_amine_oxidase"/>
</dbReference>
<dbReference type="PANTHER" id="PTHR10638:SF33">
    <property type="entry name" value="AMINE OXIDASE"/>
    <property type="match status" value="1"/>
</dbReference>
<feature type="modified residue" description="2',4',5'-topaquinone" evidence="8">
    <location>
        <position position="400"/>
    </location>
</feature>
<feature type="active site" description="Schiff-base intermediate with substrate; via topaquinone" evidence="7">
    <location>
        <position position="400"/>
    </location>
</feature>
<evidence type="ECO:0000256" key="6">
    <source>
        <dbReference type="ARBA" id="ARBA00023008"/>
    </source>
</evidence>
<feature type="domain" description="Copper amine oxidase N2-terminal" evidence="12">
    <location>
        <begin position="12"/>
        <end position="101"/>
    </location>
</feature>
<organism evidence="13 14">
    <name type="scientific">Coleophoma crateriformis</name>
    <dbReference type="NCBI Taxonomy" id="565419"/>
    <lineage>
        <taxon>Eukaryota</taxon>
        <taxon>Fungi</taxon>
        <taxon>Dikarya</taxon>
        <taxon>Ascomycota</taxon>
        <taxon>Pezizomycotina</taxon>
        <taxon>Leotiomycetes</taxon>
        <taxon>Helotiales</taxon>
        <taxon>Dermateaceae</taxon>
        <taxon>Coleophoma</taxon>
    </lineage>
</organism>
<evidence type="ECO:0000313" key="14">
    <source>
        <dbReference type="Proteomes" id="UP000256328"/>
    </source>
</evidence>
<dbReference type="InterPro" id="IPR016182">
    <property type="entry name" value="Cu_amine_oxidase_N-reg"/>
</dbReference>
<dbReference type="EMBL" id="PDLN01000008">
    <property type="protein sequence ID" value="RDW78383.1"/>
    <property type="molecule type" value="Genomic_DNA"/>
</dbReference>
<evidence type="ECO:0000259" key="11">
    <source>
        <dbReference type="Pfam" id="PF01179"/>
    </source>
</evidence>
<gene>
    <name evidence="13" type="ORF">BP5796_06235</name>
</gene>
<comment type="similarity">
    <text evidence="2 9">Belongs to the copper/topaquinone oxidase family.</text>
</comment>
<keyword evidence="6 9" id="KW-0186">Copper</keyword>
<keyword evidence="14" id="KW-1185">Reference proteome</keyword>
<keyword evidence="5 9" id="KW-0560">Oxidoreductase</keyword>
<feature type="region of interest" description="Disordered" evidence="10">
    <location>
        <begin position="207"/>
        <end position="232"/>
    </location>
</feature>
<dbReference type="InterPro" id="IPR049948">
    <property type="entry name" value="Cu_Am_ox_TPQ-bd"/>
</dbReference>
<dbReference type="SUPFAM" id="SSF49998">
    <property type="entry name" value="Amine oxidase catalytic domain"/>
    <property type="match status" value="1"/>
</dbReference>
<evidence type="ECO:0000256" key="3">
    <source>
        <dbReference type="ARBA" id="ARBA00022723"/>
    </source>
</evidence>
<dbReference type="EC" id="1.4.3.-" evidence="9"/>
<comment type="cofactor">
    <cofactor evidence="1">
        <name>Cu cation</name>
        <dbReference type="ChEBI" id="CHEBI:23378"/>
    </cofactor>
</comment>
<keyword evidence="4 7" id="KW-0801">TPQ</keyword>
<dbReference type="Pfam" id="PF02727">
    <property type="entry name" value="Cu_amine_oxidN2"/>
    <property type="match status" value="1"/>
</dbReference>
<feature type="active site" description="Proton acceptor" evidence="7">
    <location>
        <position position="316"/>
    </location>
</feature>
<dbReference type="PANTHER" id="PTHR10638">
    <property type="entry name" value="COPPER AMINE OXIDASE"/>
    <property type="match status" value="1"/>
</dbReference>
<comment type="caution">
    <text evidence="13">The sequence shown here is derived from an EMBL/GenBank/DDBJ whole genome shotgun (WGS) entry which is preliminary data.</text>
</comment>
<dbReference type="InterPro" id="IPR015798">
    <property type="entry name" value="Cu_amine_oxidase_C"/>
</dbReference>
<dbReference type="OrthoDB" id="5379943at2759"/>
<dbReference type="GO" id="GO:0005507">
    <property type="term" value="F:copper ion binding"/>
    <property type="evidence" value="ECO:0007669"/>
    <property type="project" value="InterPro"/>
</dbReference>
<sequence>MAAQLSSAASSHPLDPLTPAEIRQVSSLLKAYTPDKSLHFKYINILEPPKKQLRPYLRAERNAFTKHPLPSRLASALYYHRGTADLFQATVNLDTARVESAELLDSRYHAQADRDEIIELRDACMKDPQVLAAIKALKLPESFKVVCDTWPYGRDNDDATTPRMVQCYLFAEAVDHPGANHYDYPLPFSPVFDLTTKKLVEIIPLPTGADGTTHTQTEHVPHPSKEYHHELSGLTPRPDLKPLTIHQPEGASFNIDGNLITWQKWRFRLGFNWREGMVLHDVTYDGRELFHRLSLCEMFVPYGDPRTPYSRKSVFDVGDIGAGVAANNLALGCDCLGLIKYFSYVISDSTGNVIEKPNAVCMHEIDDGIGWKHTNTSTGTVSIVRSRVLVLQSIITVGNYEYIFLWHFDQAAGLHYKIQATGILSTAAIDPGVTVPWGTNVNEGVMAPYHQHVFCLRIDPSIDGDSNTFIEEDSVAMPFDETNPYGVGYVTEKKKLSKSGFSSAAPNRTHKIINPSHLNKASGHPVAYAIHSPAKQMLLAHPESWHGKRAKYAFQPYWVTKYKDGELYAAGDYTYQSLPDDINPDPSIARKGDLGAWAARGDKTDNEDIVIWHSISLTHNPRPEDYPVMPCDTMTVSLKPSGFFEQNPALDVPQSTQKGNQSVLIEDKKLVEAMGEGKSEECCKREVKL</sequence>
<dbReference type="Gene3D" id="2.70.98.20">
    <property type="entry name" value="Copper amine oxidase, catalytic domain"/>
    <property type="match status" value="1"/>
</dbReference>
<protein>
    <recommendedName>
        <fullName evidence="9">Amine oxidase</fullName>
        <ecNumber evidence="9">1.4.3.-</ecNumber>
    </recommendedName>
</protein>
<dbReference type="GO" id="GO:0048038">
    <property type="term" value="F:quinone binding"/>
    <property type="evidence" value="ECO:0007669"/>
    <property type="project" value="InterPro"/>
</dbReference>
<evidence type="ECO:0000256" key="5">
    <source>
        <dbReference type="ARBA" id="ARBA00023002"/>
    </source>
</evidence>
<evidence type="ECO:0000256" key="2">
    <source>
        <dbReference type="ARBA" id="ARBA00007983"/>
    </source>
</evidence>
<dbReference type="AlphaFoldDB" id="A0A3D8RWF2"/>
<evidence type="ECO:0000256" key="7">
    <source>
        <dbReference type="PIRSR" id="PIRSR600269-50"/>
    </source>
</evidence>
<dbReference type="InterPro" id="IPR036460">
    <property type="entry name" value="Cu_amine_oxidase_C_sf"/>
</dbReference>
<keyword evidence="3 9" id="KW-0479">Metal-binding</keyword>
<name>A0A3D8RWF2_9HELO</name>
<dbReference type="Proteomes" id="UP000256328">
    <property type="component" value="Unassembled WGS sequence"/>
</dbReference>
<comment type="PTM">
    <text evidence="8 9">Topaquinone (TPQ) is generated by copper-dependent autoxidation of a specific tyrosyl residue.</text>
</comment>